<feature type="compositionally biased region" description="Basic and acidic residues" evidence="1">
    <location>
        <begin position="252"/>
        <end position="266"/>
    </location>
</feature>
<feature type="compositionally biased region" description="Basic residues" evidence="1">
    <location>
        <begin position="71"/>
        <end position="87"/>
    </location>
</feature>
<feature type="region of interest" description="Disordered" evidence="1">
    <location>
        <begin position="181"/>
        <end position="266"/>
    </location>
</feature>
<evidence type="ECO:0000313" key="3">
    <source>
        <dbReference type="Proteomes" id="UP000193467"/>
    </source>
</evidence>
<feature type="compositionally biased region" description="Low complexity" evidence="1">
    <location>
        <begin position="193"/>
        <end position="217"/>
    </location>
</feature>
<evidence type="ECO:0000313" key="2">
    <source>
        <dbReference type="EMBL" id="ORY57116.1"/>
    </source>
</evidence>
<reference evidence="2 3" key="1">
    <citation type="submission" date="2016-07" db="EMBL/GenBank/DDBJ databases">
        <title>Pervasive Adenine N6-methylation of Active Genes in Fungi.</title>
        <authorList>
            <consortium name="DOE Joint Genome Institute"/>
            <person name="Mondo S.J."/>
            <person name="Dannebaum R.O."/>
            <person name="Kuo R.C."/>
            <person name="Labutti K."/>
            <person name="Haridas S."/>
            <person name="Kuo A."/>
            <person name="Salamov A."/>
            <person name="Ahrendt S.R."/>
            <person name="Lipzen A."/>
            <person name="Sullivan W."/>
            <person name="Andreopoulos W.B."/>
            <person name="Clum A."/>
            <person name="Lindquist E."/>
            <person name="Daum C."/>
            <person name="Ramamoorthy G.K."/>
            <person name="Gryganskyi A."/>
            <person name="Culley D."/>
            <person name="Magnuson J.K."/>
            <person name="James T.Y."/>
            <person name="O'Malley M.A."/>
            <person name="Stajich J.E."/>
            <person name="Spatafora J.W."/>
            <person name="Visel A."/>
            <person name="Grigoriev I.V."/>
        </authorList>
    </citation>
    <scope>NUCLEOTIDE SEQUENCE [LARGE SCALE GENOMIC DNA]</scope>
    <source>
        <strain evidence="2 3">62-1032</strain>
    </source>
</reference>
<dbReference type="AlphaFoldDB" id="A0A1Y2DDC2"/>
<comment type="caution">
    <text evidence="2">The sequence shown here is derived from an EMBL/GenBank/DDBJ whole genome shotgun (WGS) entry which is preliminary data.</text>
</comment>
<dbReference type="EMBL" id="MCGR01000083">
    <property type="protein sequence ID" value="ORY57116.1"/>
    <property type="molecule type" value="Genomic_DNA"/>
</dbReference>
<accession>A0A1Y2DDC2</accession>
<feature type="compositionally biased region" description="Low complexity" evidence="1">
    <location>
        <begin position="45"/>
        <end position="58"/>
    </location>
</feature>
<keyword evidence="3" id="KW-1185">Reference proteome</keyword>
<feature type="region of interest" description="Disordered" evidence="1">
    <location>
        <begin position="33"/>
        <end position="88"/>
    </location>
</feature>
<name>A0A1Y2DDC2_9BASI</name>
<proteinExistence type="predicted"/>
<dbReference type="InParanoid" id="A0A1Y2DDC2"/>
<feature type="compositionally biased region" description="Low complexity" evidence="1">
    <location>
        <begin position="230"/>
        <end position="242"/>
    </location>
</feature>
<gene>
    <name evidence="2" type="ORF">BCR35DRAFT_309705</name>
</gene>
<evidence type="ECO:0000256" key="1">
    <source>
        <dbReference type="SAM" id="MobiDB-lite"/>
    </source>
</evidence>
<dbReference type="Proteomes" id="UP000193467">
    <property type="component" value="Unassembled WGS sequence"/>
</dbReference>
<sequence>MLNRAPLTPRTPLSHDSFAFEALALTKSPEMGLFHYHSNPAAPTASSSGSDSDSSSASLPQQRTARTFKERPHHPKRKQHNRRHPQGRVKIANAYSDSDSSSGEEAAAVSSSRYLKPPITSCCAFAYVQSAPQPVSVLPPPVIASSIVDSDFPRVRSANGAIPSEFYSNVNDPRARTLNVFQPRASPNPLPPSTSFASPSTNNSSPPSLPSSSSNLSSPPPSDADTLRPAAASGSGSNGDSAFLNLSDAEDDARAAEEEQRKDRMG</sequence>
<protein>
    <submittedName>
        <fullName evidence="2">Uncharacterized protein</fullName>
    </submittedName>
</protein>
<organism evidence="2 3">
    <name type="scientific">Leucosporidium creatinivorum</name>
    <dbReference type="NCBI Taxonomy" id="106004"/>
    <lineage>
        <taxon>Eukaryota</taxon>
        <taxon>Fungi</taxon>
        <taxon>Dikarya</taxon>
        <taxon>Basidiomycota</taxon>
        <taxon>Pucciniomycotina</taxon>
        <taxon>Microbotryomycetes</taxon>
        <taxon>Leucosporidiales</taxon>
        <taxon>Leucosporidium</taxon>
    </lineage>
</organism>